<keyword evidence="1" id="KW-0732">Signal</keyword>
<name>A0A1V9FU70_9BACT</name>
<organism evidence="2 3">
    <name type="scientific">Niastella vici</name>
    <dbReference type="NCBI Taxonomy" id="1703345"/>
    <lineage>
        <taxon>Bacteria</taxon>
        <taxon>Pseudomonadati</taxon>
        <taxon>Bacteroidota</taxon>
        <taxon>Chitinophagia</taxon>
        <taxon>Chitinophagales</taxon>
        <taxon>Chitinophagaceae</taxon>
        <taxon>Niastella</taxon>
    </lineage>
</organism>
<feature type="chain" id="PRO_5013116822" description="Outer membrane protein beta-barrel domain-containing protein" evidence="1">
    <location>
        <begin position="25"/>
        <end position="297"/>
    </location>
</feature>
<proteinExistence type="predicted"/>
<protein>
    <recommendedName>
        <fullName evidence="4">Outer membrane protein beta-barrel domain-containing protein</fullName>
    </recommendedName>
</protein>
<reference evidence="2 3" key="1">
    <citation type="submission" date="2016-03" db="EMBL/GenBank/DDBJ databases">
        <title>Niastella vici sp. nov., isolated from farmland soil.</title>
        <authorList>
            <person name="Chen L."/>
            <person name="Wang D."/>
            <person name="Yang S."/>
            <person name="Wang G."/>
        </authorList>
    </citation>
    <scope>NUCLEOTIDE SEQUENCE [LARGE SCALE GENOMIC DNA]</scope>
    <source>
        <strain evidence="2 3">DJ57</strain>
    </source>
</reference>
<dbReference type="EMBL" id="LVYD01000054">
    <property type="protein sequence ID" value="OQP61919.1"/>
    <property type="molecule type" value="Genomic_DNA"/>
</dbReference>
<feature type="signal peptide" evidence="1">
    <location>
        <begin position="1"/>
        <end position="24"/>
    </location>
</feature>
<dbReference type="RefSeq" id="WP_081149942.1">
    <property type="nucleotide sequence ID" value="NZ_LVYD01000054.1"/>
</dbReference>
<evidence type="ECO:0008006" key="4">
    <source>
        <dbReference type="Google" id="ProtNLM"/>
    </source>
</evidence>
<evidence type="ECO:0000256" key="1">
    <source>
        <dbReference type="SAM" id="SignalP"/>
    </source>
</evidence>
<gene>
    <name evidence="2" type="ORF">A3860_29940</name>
</gene>
<sequence>MPLENKPLLCLIISFLLCSAVTYAQDSLLTASDSIPVKRRSHLKIELGYLSDNVYLGRSDSVRIPYITAGLRYIHKSGLFAGVSANYLSTEGRTDLFELTGGYMLSKGNWDAEISGTKYYYNANSYSVNAETKGELSLYAAYDLGYISPSVSAGMKFSQSTDYTATLGLEHDFSFLNERLQLEPGIYVNAATQNYYNAYFQKRKYATNRKGVQKVVGTVAASTEDAAAFKILDYELTVPLEYTQHRFTIGITPVYAIPVNPNHVNITVTTSNATRYRNYYETLSNRVYCSIDLTFKI</sequence>
<accession>A0A1V9FU70</accession>
<dbReference type="Proteomes" id="UP000192796">
    <property type="component" value="Unassembled WGS sequence"/>
</dbReference>
<evidence type="ECO:0000313" key="3">
    <source>
        <dbReference type="Proteomes" id="UP000192796"/>
    </source>
</evidence>
<dbReference type="STRING" id="1703345.A3860_29940"/>
<comment type="caution">
    <text evidence="2">The sequence shown here is derived from an EMBL/GenBank/DDBJ whole genome shotgun (WGS) entry which is preliminary data.</text>
</comment>
<dbReference type="AlphaFoldDB" id="A0A1V9FU70"/>
<dbReference type="OrthoDB" id="871919at2"/>
<keyword evidence="3" id="KW-1185">Reference proteome</keyword>
<evidence type="ECO:0000313" key="2">
    <source>
        <dbReference type="EMBL" id="OQP61919.1"/>
    </source>
</evidence>